<sequence length="369" mass="42895">MRIKKNLQWMAIKIDLEKAFDRVRWDFIEASLIAAGIPLYLIKVIMNVISLSSTQILSISAEEWIHIRLSRNGLSLSHLFFANDLVIFSQADLKHNGLLKNFLSDFCEISGHKEVNDLGHFLRVPLLHKRLTKSILDFLVEKVRKGKRKIALVKWNDICQPKIHGGLGLRRLEDQNKAFMMKIGYKLITKPEALWVQVLISKYGMSGNMPTSIIKSNYSYMWKAVAKVWPLLCSNMIWTIDNGRTVRCWEDNWVPSKGLLKYYVSDYDTINPEITVSNMVLPNRGWNLNLFILWLPEDTVRYILSIPPPSVHSGSDFLSWSKTTSGVFSVKNAYYLLKEESWHPKEKSWTMLWKILGSHRVKHFIWLVF</sequence>
<proteinExistence type="predicted"/>
<keyword evidence="1" id="KW-0472">Membrane</keyword>
<gene>
    <name evidence="2" type="ORF">J1N35_015154</name>
</gene>
<evidence type="ECO:0000313" key="3">
    <source>
        <dbReference type="Proteomes" id="UP000828251"/>
    </source>
</evidence>
<feature type="transmembrane region" description="Helical" evidence="1">
    <location>
        <begin position="27"/>
        <end position="49"/>
    </location>
</feature>
<dbReference type="EMBL" id="JAIQCV010000005">
    <property type="protein sequence ID" value="KAH1098233.1"/>
    <property type="molecule type" value="Genomic_DNA"/>
</dbReference>
<dbReference type="Proteomes" id="UP000828251">
    <property type="component" value="Unassembled WGS sequence"/>
</dbReference>
<name>A0A9D3VWP3_9ROSI</name>
<evidence type="ECO:0000256" key="1">
    <source>
        <dbReference type="SAM" id="Phobius"/>
    </source>
</evidence>
<accession>A0A9D3VWP3</accession>
<evidence type="ECO:0000313" key="2">
    <source>
        <dbReference type="EMBL" id="KAH1098233.1"/>
    </source>
</evidence>
<keyword evidence="3" id="KW-1185">Reference proteome</keyword>
<dbReference type="PANTHER" id="PTHR33116:SF86">
    <property type="entry name" value="REVERSE TRANSCRIPTASE DOMAIN-CONTAINING PROTEIN"/>
    <property type="match status" value="1"/>
</dbReference>
<comment type="caution">
    <text evidence="2">The sequence shown here is derived from an EMBL/GenBank/DDBJ whole genome shotgun (WGS) entry which is preliminary data.</text>
</comment>
<reference evidence="2 3" key="1">
    <citation type="journal article" date="2021" name="Plant Biotechnol. J.">
        <title>Multi-omics assisted identification of the key and species-specific regulatory components of drought-tolerant mechanisms in Gossypium stocksii.</title>
        <authorList>
            <person name="Yu D."/>
            <person name="Ke L."/>
            <person name="Zhang D."/>
            <person name="Wu Y."/>
            <person name="Sun Y."/>
            <person name="Mei J."/>
            <person name="Sun J."/>
            <person name="Sun Y."/>
        </authorList>
    </citation>
    <scope>NUCLEOTIDE SEQUENCE [LARGE SCALE GENOMIC DNA]</scope>
    <source>
        <strain evidence="3">cv. E1</strain>
        <tissue evidence="2">Leaf</tissue>
    </source>
</reference>
<dbReference type="PANTHER" id="PTHR33116">
    <property type="entry name" value="REVERSE TRANSCRIPTASE ZINC-BINDING DOMAIN-CONTAINING PROTEIN-RELATED-RELATED"/>
    <property type="match status" value="1"/>
</dbReference>
<organism evidence="2 3">
    <name type="scientific">Gossypium stocksii</name>
    <dbReference type="NCBI Taxonomy" id="47602"/>
    <lineage>
        <taxon>Eukaryota</taxon>
        <taxon>Viridiplantae</taxon>
        <taxon>Streptophyta</taxon>
        <taxon>Embryophyta</taxon>
        <taxon>Tracheophyta</taxon>
        <taxon>Spermatophyta</taxon>
        <taxon>Magnoliopsida</taxon>
        <taxon>eudicotyledons</taxon>
        <taxon>Gunneridae</taxon>
        <taxon>Pentapetalae</taxon>
        <taxon>rosids</taxon>
        <taxon>malvids</taxon>
        <taxon>Malvales</taxon>
        <taxon>Malvaceae</taxon>
        <taxon>Malvoideae</taxon>
        <taxon>Gossypium</taxon>
    </lineage>
</organism>
<dbReference type="AlphaFoldDB" id="A0A9D3VWP3"/>
<protein>
    <recommendedName>
        <fullName evidence="4">Reverse transcriptase domain-containing protein</fullName>
    </recommendedName>
</protein>
<keyword evidence="1" id="KW-0812">Transmembrane</keyword>
<dbReference type="OrthoDB" id="10065625at2759"/>
<evidence type="ECO:0008006" key="4">
    <source>
        <dbReference type="Google" id="ProtNLM"/>
    </source>
</evidence>
<keyword evidence="1" id="KW-1133">Transmembrane helix</keyword>